<dbReference type="AlphaFoldDB" id="M2U1H7"/>
<dbReference type="EMBL" id="KB445581">
    <property type="protein sequence ID" value="EMD87876.1"/>
    <property type="molecule type" value="Genomic_DNA"/>
</dbReference>
<evidence type="ECO:0000313" key="2">
    <source>
        <dbReference type="EMBL" id="EMD87876.1"/>
    </source>
</evidence>
<keyword evidence="3" id="KW-1185">Reference proteome</keyword>
<feature type="signal peptide" evidence="1">
    <location>
        <begin position="1"/>
        <end position="24"/>
    </location>
</feature>
<name>M2U1H7_COCH5</name>
<accession>M2U1H7</accession>
<evidence type="ECO:0000256" key="1">
    <source>
        <dbReference type="SAM" id="SignalP"/>
    </source>
</evidence>
<sequence length="159" mass="17463">MVLMLMLMLVLFVVLLGTGGIVYASHGIARTGMEKGKIRWEAAMHFGQSERYQQLKNRPVISNSNRDGEYRTIAKQCRRNDKVTGSVQEPQKPLDNKEYPSFFLLTFSKSPSWGHMGMGMGMGRGGSMPMAVLGGLKWDATQCVGYEAGAIAVAVAETK</sequence>
<keyword evidence="1" id="KW-0732">Signal</keyword>
<dbReference type="Proteomes" id="UP000016936">
    <property type="component" value="Unassembled WGS sequence"/>
</dbReference>
<gene>
    <name evidence="2" type="ORF">COCHEDRAFT_1033251</name>
</gene>
<feature type="chain" id="PRO_5004026893" evidence="1">
    <location>
        <begin position="25"/>
        <end position="159"/>
    </location>
</feature>
<reference evidence="3" key="2">
    <citation type="journal article" date="2013" name="PLoS Genet.">
        <title>Comparative genome structure, secondary metabolite, and effector coding capacity across Cochliobolus pathogens.</title>
        <authorList>
            <person name="Condon B.J."/>
            <person name="Leng Y."/>
            <person name="Wu D."/>
            <person name="Bushley K.E."/>
            <person name="Ohm R.A."/>
            <person name="Otillar R."/>
            <person name="Martin J."/>
            <person name="Schackwitz W."/>
            <person name="Grimwood J."/>
            <person name="MohdZainudin N."/>
            <person name="Xue C."/>
            <person name="Wang R."/>
            <person name="Manning V.A."/>
            <person name="Dhillon B."/>
            <person name="Tu Z.J."/>
            <person name="Steffenson B.J."/>
            <person name="Salamov A."/>
            <person name="Sun H."/>
            <person name="Lowry S."/>
            <person name="LaButti K."/>
            <person name="Han J."/>
            <person name="Copeland A."/>
            <person name="Lindquist E."/>
            <person name="Barry K."/>
            <person name="Schmutz J."/>
            <person name="Baker S.E."/>
            <person name="Ciuffetti L.M."/>
            <person name="Grigoriev I.V."/>
            <person name="Zhong S."/>
            <person name="Turgeon B.G."/>
        </authorList>
    </citation>
    <scope>NUCLEOTIDE SEQUENCE [LARGE SCALE GENOMIC DNA]</scope>
    <source>
        <strain evidence="3">C5 / ATCC 48332 / race O</strain>
    </source>
</reference>
<reference evidence="2 3" key="1">
    <citation type="journal article" date="2012" name="PLoS Pathog.">
        <title>Diverse lifestyles and strategies of plant pathogenesis encoded in the genomes of eighteen Dothideomycetes fungi.</title>
        <authorList>
            <person name="Ohm R.A."/>
            <person name="Feau N."/>
            <person name="Henrissat B."/>
            <person name="Schoch C.L."/>
            <person name="Horwitz B.A."/>
            <person name="Barry K.W."/>
            <person name="Condon B.J."/>
            <person name="Copeland A.C."/>
            <person name="Dhillon B."/>
            <person name="Glaser F."/>
            <person name="Hesse C.N."/>
            <person name="Kosti I."/>
            <person name="LaButti K."/>
            <person name="Lindquist E.A."/>
            <person name="Lucas S."/>
            <person name="Salamov A.A."/>
            <person name="Bradshaw R.E."/>
            <person name="Ciuffetti L."/>
            <person name="Hamelin R.C."/>
            <person name="Kema G.H.J."/>
            <person name="Lawrence C."/>
            <person name="Scott J.A."/>
            <person name="Spatafora J.W."/>
            <person name="Turgeon B.G."/>
            <person name="de Wit P.J.G.M."/>
            <person name="Zhong S."/>
            <person name="Goodwin S.B."/>
            <person name="Grigoriev I.V."/>
        </authorList>
    </citation>
    <scope>NUCLEOTIDE SEQUENCE [LARGE SCALE GENOMIC DNA]</scope>
    <source>
        <strain evidence="3">C5 / ATCC 48332 / race O</strain>
    </source>
</reference>
<evidence type="ECO:0000313" key="3">
    <source>
        <dbReference type="Proteomes" id="UP000016936"/>
    </source>
</evidence>
<protein>
    <submittedName>
        <fullName evidence="2">Uncharacterized protein</fullName>
    </submittedName>
</protein>
<dbReference type="HOGENOM" id="CLU_1660574_0_0_1"/>
<proteinExistence type="predicted"/>
<organism evidence="2 3">
    <name type="scientific">Cochliobolus heterostrophus (strain C5 / ATCC 48332 / race O)</name>
    <name type="common">Southern corn leaf blight fungus</name>
    <name type="synonym">Bipolaris maydis</name>
    <dbReference type="NCBI Taxonomy" id="701091"/>
    <lineage>
        <taxon>Eukaryota</taxon>
        <taxon>Fungi</taxon>
        <taxon>Dikarya</taxon>
        <taxon>Ascomycota</taxon>
        <taxon>Pezizomycotina</taxon>
        <taxon>Dothideomycetes</taxon>
        <taxon>Pleosporomycetidae</taxon>
        <taxon>Pleosporales</taxon>
        <taxon>Pleosporineae</taxon>
        <taxon>Pleosporaceae</taxon>
        <taxon>Bipolaris</taxon>
    </lineage>
</organism>